<keyword evidence="6" id="KW-1185">Reference proteome</keyword>
<dbReference type="SUPFAM" id="SSF47413">
    <property type="entry name" value="lambda repressor-like DNA-binding domains"/>
    <property type="match status" value="1"/>
</dbReference>
<evidence type="ECO:0000259" key="4">
    <source>
        <dbReference type="PROSITE" id="PS50932"/>
    </source>
</evidence>
<dbReference type="InterPro" id="IPR010982">
    <property type="entry name" value="Lambda_DNA-bd_dom_sf"/>
</dbReference>
<evidence type="ECO:0000313" key="5">
    <source>
        <dbReference type="EMBL" id="MBE1876092.1"/>
    </source>
</evidence>
<dbReference type="GO" id="GO:0003677">
    <property type="term" value="F:DNA binding"/>
    <property type="evidence" value="ECO:0007669"/>
    <property type="project" value="UniProtKB-KW"/>
</dbReference>
<dbReference type="SMART" id="SM00354">
    <property type="entry name" value="HTH_LACI"/>
    <property type="match status" value="1"/>
</dbReference>
<dbReference type="Proteomes" id="UP000625527">
    <property type="component" value="Unassembled WGS sequence"/>
</dbReference>
<sequence>MRTGSDVTRSSTRRATIMEVARLAGVSHQTVSRYLKFNGEGLKPVTRERVEAAIDELNYRPNLLARSMRTRTTGRVAVLIPTPAFNPARMLAGATSAAHEAGYSVEVISPEGGAAARTDRILELADTRQVDGIVSLSPVHGARIEELASDIPVVVSEDFDDEMRSIGVLADAAPVTEMVTHLAELGHRRFFHVSGSAQFASARARAEVFRESVERLRLENVGVHEGDWTGESGIEAVRSLPARGAPTAIIAANDLVAAGVMRGAVERGWDVPGDVSVTGWDNNQIGLFMTPSLTTVDVNLEQIGARAMTRLIATLRDEEPRLDDEPLNRIIWRESTAAPR</sequence>
<dbReference type="InterPro" id="IPR000843">
    <property type="entry name" value="HTH_LacI"/>
</dbReference>
<evidence type="ECO:0000256" key="3">
    <source>
        <dbReference type="ARBA" id="ARBA00023163"/>
    </source>
</evidence>
<dbReference type="Pfam" id="PF13377">
    <property type="entry name" value="Peripla_BP_3"/>
    <property type="match status" value="1"/>
</dbReference>
<proteinExistence type="predicted"/>
<dbReference type="SUPFAM" id="SSF53822">
    <property type="entry name" value="Periplasmic binding protein-like I"/>
    <property type="match status" value="1"/>
</dbReference>
<dbReference type="InterPro" id="IPR028082">
    <property type="entry name" value="Peripla_BP_I"/>
</dbReference>
<accession>A0ABR9MXI7</accession>
<reference evidence="5 6" key="1">
    <citation type="submission" date="2020-10" db="EMBL/GenBank/DDBJ databases">
        <title>Myceligenerans pegani sp. nov., an endophytic actinomycete isolated from Peganum harmala L. in Xinjiang, China.</title>
        <authorList>
            <person name="Xin L."/>
        </authorList>
    </citation>
    <scope>NUCLEOTIDE SEQUENCE [LARGE SCALE GENOMIC DNA]</scope>
    <source>
        <strain evidence="5 6">TRM65318</strain>
    </source>
</reference>
<gene>
    <name evidence="5" type="ORF">IHE71_10275</name>
</gene>
<organism evidence="5 6">
    <name type="scientific">Myceligenerans pegani</name>
    <dbReference type="NCBI Taxonomy" id="2776917"/>
    <lineage>
        <taxon>Bacteria</taxon>
        <taxon>Bacillati</taxon>
        <taxon>Actinomycetota</taxon>
        <taxon>Actinomycetes</taxon>
        <taxon>Micrococcales</taxon>
        <taxon>Promicromonosporaceae</taxon>
        <taxon>Myceligenerans</taxon>
    </lineage>
</organism>
<keyword evidence="3" id="KW-0804">Transcription</keyword>
<protein>
    <submittedName>
        <fullName evidence="5">LacI family DNA-binding transcriptional regulator</fullName>
    </submittedName>
</protein>
<dbReference type="Gene3D" id="1.10.260.40">
    <property type="entry name" value="lambda repressor-like DNA-binding domains"/>
    <property type="match status" value="1"/>
</dbReference>
<name>A0ABR9MXI7_9MICO</name>
<dbReference type="EMBL" id="JADAQT010000078">
    <property type="protein sequence ID" value="MBE1876092.1"/>
    <property type="molecule type" value="Genomic_DNA"/>
</dbReference>
<dbReference type="InterPro" id="IPR046335">
    <property type="entry name" value="LacI/GalR-like_sensor"/>
</dbReference>
<dbReference type="PANTHER" id="PTHR30146">
    <property type="entry name" value="LACI-RELATED TRANSCRIPTIONAL REPRESSOR"/>
    <property type="match status" value="1"/>
</dbReference>
<evidence type="ECO:0000256" key="2">
    <source>
        <dbReference type="ARBA" id="ARBA00023125"/>
    </source>
</evidence>
<keyword evidence="1" id="KW-0805">Transcription regulation</keyword>
<dbReference type="Gene3D" id="3.40.50.2300">
    <property type="match status" value="2"/>
</dbReference>
<feature type="domain" description="HTH lacI-type" evidence="4">
    <location>
        <begin position="15"/>
        <end position="70"/>
    </location>
</feature>
<comment type="caution">
    <text evidence="5">The sequence shown here is derived from an EMBL/GenBank/DDBJ whole genome shotgun (WGS) entry which is preliminary data.</text>
</comment>
<dbReference type="PROSITE" id="PS00356">
    <property type="entry name" value="HTH_LACI_1"/>
    <property type="match status" value="1"/>
</dbReference>
<keyword evidence="2 5" id="KW-0238">DNA-binding</keyword>
<evidence type="ECO:0000256" key="1">
    <source>
        <dbReference type="ARBA" id="ARBA00023015"/>
    </source>
</evidence>
<evidence type="ECO:0000313" key="6">
    <source>
        <dbReference type="Proteomes" id="UP000625527"/>
    </source>
</evidence>
<dbReference type="PROSITE" id="PS50932">
    <property type="entry name" value="HTH_LACI_2"/>
    <property type="match status" value="1"/>
</dbReference>
<dbReference type="PANTHER" id="PTHR30146:SF109">
    <property type="entry name" value="HTH-TYPE TRANSCRIPTIONAL REGULATOR GALS"/>
    <property type="match status" value="1"/>
</dbReference>
<dbReference type="Pfam" id="PF00356">
    <property type="entry name" value="LacI"/>
    <property type="match status" value="1"/>
</dbReference>
<dbReference type="CDD" id="cd01392">
    <property type="entry name" value="HTH_LacI"/>
    <property type="match status" value="1"/>
</dbReference>